<reference evidence="3 4" key="1">
    <citation type="journal article" date="2018" name="Sci. Rep.">
        <title>Comparative analysis of the Pocillopora damicornis genome highlights role of immune system in coral evolution.</title>
        <authorList>
            <person name="Cunning R."/>
            <person name="Bay R.A."/>
            <person name="Gillette P."/>
            <person name="Baker A.C."/>
            <person name="Traylor-Knowles N."/>
        </authorList>
    </citation>
    <scope>NUCLEOTIDE SEQUENCE [LARGE SCALE GENOMIC DNA]</scope>
    <source>
        <strain evidence="3">RSMAS</strain>
        <tissue evidence="3">Whole animal</tissue>
    </source>
</reference>
<proteinExistence type="predicted"/>
<dbReference type="AlphaFoldDB" id="A0A3M6V398"/>
<dbReference type="Pfam" id="PF14912">
    <property type="entry name" value="THEG"/>
    <property type="match status" value="2"/>
</dbReference>
<evidence type="ECO:0000313" key="4">
    <source>
        <dbReference type="Proteomes" id="UP000275408"/>
    </source>
</evidence>
<evidence type="ECO:0000256" key="1">
    <source>
        <dbReference type="ARBA" id="ARBA00022737"/>
    </source>
</evidence>
<feature type="non-terminal residue" evidence="3">
    <location>
        <position position="1"/>
    </location>
</feature>
<organism evidence="3 4">
    <name type="scientific">Pocillopora damicornis</name>
    <name type="common">Cauliflower coral</name>
    <name type="synonym">Millepora damicornis</name>
    <dbReference type="NCBI Taxonomy" id="46731"/>
    <lineage>
        <taxon>Eukaryota</taxon>
        <taxon>Metazoa</taxon>
        <taxon>Cnidaria</taxon>
        <taxon>Anthozoa</taxon>
        <taxon>Hexacorallia</taxon>
        <taxon>Scleractinia</taxon>
        <taxon>Astrocoeniina</taxon>
        <taxon>Pocilloporidae</taxon>
        <taxon>Pocillopora</taxon>
    </lineage>
</organism>
<dbReference type="GO" id="GO:0007283">
    <property type="term" value="P:spermatogenesis"/>
    <property type="evidence" value="ECO:0007669"/>
    <property type="project" value="TreeGrafter"/>
</dbReference>
<evidence type="ECO:0000313" key="3">
    <source>
        <dbReference type="EMBL" id="RMX60416.1"/>
    </source>
</evidence>
<gene>
    <name evidence="3" type="ORF">pdam_00017123</name>
</gene>
<dbReference type="SMART" id="SM00705">
    <property type="entry name" value="THEG"/>
    <property type="match status" value="5"/>
</dbReference>
<name>A0A3M6V398_POCDA</name>
<dbReference type="OrthoDB" id="25466at2759"/>
<dbReference type="STRING" id="46731.A0A3M6V398"/>
<dbReference type="InterPro" id="IPR042401">
    <property type="entry name" value="SPMAP2-like"/>
</dbReference>
<keyword evidence="4" id="KW-1185">Reference proteome</keyword>
<protein>
    <submittedName>
        <fullName evidence="3">Uncharacterized protein</fullName>
    </submittedName>
</protein>
<accession>A0A3M6V398</accession>
<feature type="compositionally biased region" description="Polar residues" evidence="2">
    <location>
        <begin position="18"/>
        <end position="33"/>
    </location>
</feature>
<feature type="region of interest" description="Disordered" evidence="2">
    <location>
        <begin position="1"/>
        <end position="36"/>
    </location>
</feature>
<evidence type="ECO:0000256" key="2">
    <source>
        <dbReference type="SAM" id="MobiDB-lite"/>
    </source>
</evidence>
<dbReference type="PANTHER" id="PTHR15901">
    <property type="entry name" value="TESTICULAR HAPLOID EXPRESSED GENE PROTEIN"/>
    <property type="match status" value="1"/>
</dbReference>
<dbReference type="EMBL" id="RCHS01000151">
    <property type="protein sequence ID" value="RMX60416.1"/>
    <property type="molecule type" value="Genomic_DNA"/>
</dbReference>
<dbReference type="PANTHER" id="PTHR15901:SF16">
    <property type="entry name" value="TESTICULAR HAPLOID EXPRESSED GENE PROTEIN"/>
    <property type="match status" value="1"/>
</dbReference>
<keyword evidence="1" id="KW-0677">Repeat</keyword>
<dbReference type="InterPro" id="IPR006623">
    <property type="entry name" value="THEG"/>
</dbReference>
<dbReference type="Proteomes" id="UP000275408">
    <property type="component" value="Unassembled WGS sequence"/>
</dbReference>
<sequence>TVNTNMESGEQEKDKQKSSTAENQDNMAATTASRIDVLSRAKPVPVGFIEDRRSVYWDNNFAKDWDNIQSTKSVLSDRQAQLVYSKQLHKDYVGDRKSAIWPVSEAAMKATASQRLETLSEAKALHRDYQPCQQVQRLVSEAAMKAEPSQRTEFLAQPKTYAPLKIKSNSDWDWSEWESDLTEAAKNATASERVLVLSNPKMPHRNYKEGRPVIWEVSQTAQKALPSLRVQQLARPKSRSQYNEDYDANAWKVSQGAKAAQATPRIEELALPIPRKVRSKKVV</sequence>
<comment type="caution">
    <text evidence="3">The sequence shown here is derived from an EMBL/GenBank/DDBJ whole genome shotgun (WGS) entry which is preliminary data.</text>
</comment>